<dbReference type="InterPro" id="IPR002942">
    <property type="entry name" value="S4_RNA-bd"/>
</dbReference>
<dbReference type="InterPro" id="IPR024520">
    <property type="entry name" value="DUF3558"/>
</dbReference>
<comment type="caution">
    <text evidence="4">The sequence shown here is derived from an EMBL/GenBank/DDBJ whole genome shotgun (WGS) entry which is preliminary data.</text>
</comment>
<dbReference type="CDD" id="cd00165">
    <property type="entry name" value="S4"/>
    <property type="match status" value="1"/>
</dbReference>
<dbReference type="PROSITE" id="PS50889">
    <property type="entry name" value="S4"/>
    <property type="match status" value="1"/>
</dbReference>
<feature type="region of interest" description="Disordered" evidence="2">
    <location>
        <begin position="179"/>
        <end position="201"/>
    </location>
</feature>
<feature type="domain" description="RNA-binding S4" evidence="3">
    <location>
        <begin position="44"/>
        <end position="105"/>
    </location>
</feature>
<proteinExistence type="predicted"/>
<gene>
    <name evidence="4" type="ORF">GORBP_122_00450</name>
</gene>
<accession>A0ABQ0I0B5</accession>
<evidence type="ECO:0000313" key="5">
    <source>
        <dbReference type="Proteomes" id="UP000010744"/>
    </source>
</evidence>
<dbReference type="SMART" id="SM00363">
    <property type="entry name" value="S4"/>
    <property type="match status" value="1"/>
</dbReference>
<name>A0ABQ0I0B5_GORRU</name>
<sequence length="335" mass="36147">MSPTASLRGARGRMWVKGVRAHDRRFGTSPRPDGRAAGSLTMSTRVDAFIWAIRLTKTRSAAGAACRGGHVRVNGVTAKPAQPVVPGDEVRVRLAGRERIVEVTKTISKRVSAPMAAECFIDRSPPPPPKEILASQPRRDRGAGRPTKRERRQLDRLRDSSFLVAFLAVVVLLVGGCSDDEPSDPNKPNTPEAPAQAGSGPFFGKCGGVTLEEVTRITGFGGLTETVNNTSVCEWDTTGSRTGAVASFNWYRGSPIGREEANVKLSRDVTDKLEIDGHQGFIGYTQSGQICEVGMGFGADFFEWSIRGDAVEPRPIEQICDAARELAKLSIERAS</sequence>
<dbReference type="InterPro" id="IPR036986">
    <property type="entry name" value="S4_RNA-bd_sf"/>
</dbReference>
<evidence type="ECO:0000259" key="3">
    <source>
        <dbReference type="SMART" id="SM00363"/>
    </source>
</evidence>
<keyword evidence="5" id="KW-1185">Reference proteome</keyword>
<evidence type="ECO:0000313" key="4">
    <source>
        <dbReference type="EMBL" id="GAB87967.1"/>
    </source>
</evidence>
<dbReference type="EMBL" id="BAHB01000122">
    <property type="protein sequence ID" value="GAB87967.1"/>
    <property type="molecule type" value="Genomic_DNA"/>
</dbReference>
<organism evidence="4 5">
    <name type="scientific">Gordonia rubripertincta NBRC 101908</name>
    <dbReference type="NCBI Taxonomy" id="1077975"/>
    <lineage>
        <taxon>Bacteria</taxon>
        <taxon>Bacillati</taxon>
        <taxon>Actinomycetota</taxon>
        <taxon>Actinomycetes</taxon>
        <taxon>Mycobacteriales</taxon>
        <taxon>Gordoniaceae</taxon>
        <taxon>Gordonia</taxon>
    </lineage>
</organism>
<feature type="region of interest" description="Disordered" evidence="2">
    <location>
        <begin position="119"/>
        <end position="153"/>
    </location>
</feature>
<dbReference type="Proteomes" id="UP000010744">
    <property type="component" value="Unassembled WGS sequence"/>
</dbReference>
<evidence type="ECO:0000256" key="1">
    <source>
        <dbReference type="PROSITE-ProRule" id="PRU00182"/>
    </source>
</evidence>
<evidence type="ECO:0000256" key="2">
    <source>
        <dbReference type="SAM" id="MobiDB-lite"/>
    </source>
</evidence>
<keyword evidence="1" id="KW-0694">RNA-binding</keyword>
<dbReference type="SUPFAM" id="SSF55174">
    <property type="entry name" value="Alpha-L RNA-binding motif"/>
    <property type="match status" value="1"/>
</dbReference>
<reference evidence="4 5" key="1">
    <citation type="submission" date="2012-08" db="EMBL/GenBank/DDBJ databases">
        <title>Whole genome shotgun sequence of Gordonia rubripertincta NBRC 101908.</title>
        <authorList>
            <person name="Takarada H."/>
            <person name="Hosoyama A."/>
            <person name="Tsuchikane K."/>
            <person name="Katsumata H."/>
            <person name="Baba S."/>
            <person name="Ohji S."/>
            <person name="Yamazaki S."/>
            <person name="Fujita N."/>
        </authorList>
    </citation>
    <scope>NUCLEOTIDE SEQUENCE [LARGE SCALE GENOMIC DNA]</scope>
    <source>
        <strain evidence="4 5">NBRC 101908</strain>
    </source>
</reference>
<dbReference type="Gene3D" id="3.10.290.10">
    <property type="entry name" value="RNA-binding S4 domain"/>
    <property type="match status" value="1"/>
</dbReference>
<protein>
    <submittedName>
        <fullName evidence="4">RNA-binding protein</fullName>
    </submittedName>
</protein>
<dbReference type="Pfam" id="PF12079">
    <property type="entry name" value="DUF3558"/>
    <property type="match status" value="1"/>
</dbReference>
<dbReference type="Pfam" id="PF01479">
    <property type="entry name" value="S4"/>
    <property type="match status" value="1"/>
</dbReference>